<dbReference type="InterPro" id="IPR050624">
    <property type="entry name" value="HTH-type_Tx_Regulator"/>
</dbReference>
<evidence type="ECO:0000259" key="3">
    <source>
        <dbReference type="PROSITE" id="PS50977"/>
    </source>
</evidence>
<evidence type="ECO:0000313" key="4">
    <source>
        <dbReference type="EMBL" id="MCX2743812.1"/>
    </source>
</evidence>
<dbReference type="PANTHER" id="PTHR43479">
    <property type="entry name" value="ACREF/ENVCD OPERON REPRESSOR-RELATED"/>
    <property type="match status" value="1"/>
</dbReference>
<dbReference type="Proteomes" id="UP001209885">
    <property type="component" value="Unassembled WGS sequence"/>
</dbReference>
<organism evidence="4 5">
    <name type="scientific">Mangrovivirga halotolerans</name>
    <dbReference type="NCBI Taxonomy" id="2993936"/>
    <lineage>
        <taxon>Bacteria</taxon>
        <taxon>Pseudomonadati</taxon>
        <taxon>Bacteroidota</taxon>
        <taxon>Cytophagia</taxon>
        <taxon>Cytophagales</taxon>
        <taxon>Mangrovivirgaceae</taxon>
        <taxon>Mangrovivirga</taxon>
    </lineage>
</organism>
<keyword evidence="1 2" id="KW-0238">DNA-binding</keyword>
<comment type="caution">
    <text evidence="4">The sequence shown here is derived from an EMBL/GenBank/DDBJ whole genome shotgun (WGS) entry which is preliminary data.</text>
</comment>
<proteinExistence type="predicted"/>
<protein>
    <submittedName>
        <fullName evidence="4">TetR/AcrR family transcriptional regulator</fullName>
    </submittedName>
</protein>
<reference evidence="4 5" key="1">
    <citation type="submission" date="2022-11" db="EMBL/GenBank/DDBJ databases">
        <title>The characterization of three novel Bacteroidetes species and genomic analysis of their roles in tidal elemental geochemical cycles.</title>
        <authorList>
            <person name="Ma K."/>
        </authorList>
    </citation>
    <scope>NUCLEOTIDE SEQUENCE [LARGE SCALE GENOMIC DNA]</scope>
    <source>
        <strain evidence="4 5">M17</strain>
    </source>
</reference>
<keyword evidence="5" id="KW-1185">Reference proteome</keyword>
<dbReference type="Pfam" id="PF00440">
    <property type="entry name" value="TetR_N"/>
    <property type="match status" value="1"/>
</dbReference>
<dbReference type="RefSeq" id="WP_266056250.1">
    <property type="nucleotide sequence ID" value="NZ_JAPFQN010000005.1"/>
</dbReference>
<dbReference type="InterPro" id="IPR009057">
    <property type="entry name" value="Homeodomain-like_sf"/>
</dbReference>
<dbReference type="PROSITE" id="PS50977">
    <property type="entry name" value="HTH_TETR_2"/>
    <property type="match status" value="1"/>
</dbReference>
<accession>A0ABT3RRB7</accession>
<feature type="DNA-binding region" description="H-T-H motif" evidence="2">
    <location>
        <begin position="22"/>
        <end position="41"/>
    </location>
</feature>
<gene>
    <name evidence="4" type="ORF">OO013_08045</name>
</gene>
<sequence>MKNRILFKAIELFTIYGFRAIPMERIARELGCSTKTLYQHYPNKTILIKKMVEQGIERDKQFIEKLEEKNSSSISKLLEFKGYIYTRHVQNLYPGMTDDLIKYEPDIYLLIDTFFQEVLEKWFIKMLENGKIEGDFRDNINPDILAKYLIELSMKSLSTQIFPPSKIISGLAYTELIKNFMYGISSLNGVRFLNENFNKYLNIK</sequence>
<evidence type="ECO:0000313" key="5">
    <source>
        <dbReference type="Proteomes" id="UP001209885"/>
    </source>
</evidence>
<dbReference type="PRINTS" id="PR00455">
    <property type="entry name" value="HTHTETR"/>
</dbReference>
<dbReference type="Gene3D" id="1.10.357.10">
    <property type="entry name" value="Tetracycline Repressor, domain 2"/>
    <property type="match status" value="1"/>
</dbReference>
<name>A0ABT3RRB7_9BACT</name>
<dbReference type="EMBL" id="JAPFQN010000005">
    <property type="protein sequence ID" value="MCX2743812.1"/>
    <property type="molecule type" value="Genomic_DNA"/>
</dbReference>
<feature type="domain" description="HTH tetR-type" evidence="3">
    <location>
        <begin position="1"/>
        <end position="59"/>
    </location>
</feature>
<evidence type="ECO:0000256" key="1">
    <source>
        <dbReference type="ARBA" id="ARBA00023125"/>
    </source>
</evidence>
<dbReference type="SUPFAM" id="SSF46689">
    <property type="entry name" value="Homeodomain-like"/>
    <property type="match status" value="1"/>
</dbReference>
<dbReference type="PANTHER" id="PTHR43479:SF11">
    <property type="entry name" value="ACREF_ENVCD OPERON REPRESSOR-RELATED"/>
    <property type="match status" value="1"/>
</dbReference>
<dbReference type="InterPro" id="IPR001647">
    <property type="entry name" value="HTH_TetR"/>
</dbReference>
<evidence type="ECO:0000256" key="2">
    <source>
        <dbReference type="PROSITE-ProRule" id="PRU00335"/>
    </source>
</evidence>